<proteinExistence type="inferred from homology"/>
<evidence type="ECO:0000256" key="20">
    <source>
        <dbReference type="RuleBase" id="RU362091"/>
    </source>
</evidence>
<keyword evidence="12" id="KW-0597">Phosphoprotein</keyword>
<dbReference type="FunFam" id="2.70.98.10:FF:000003">
    <property type="entry name" value="Aldose 1-epimerase"/>
    <property type="match status" value="1"/>
</dbReference>
<dbReference type="GO" id="GO:0016020">
    <property type="term" value="C:membrane"/>
    <property type="evidence" value="ECO:0007669"/>
    <property type="project" value="UniProtKB-SubCell"/>
</dbReference>
<keyword evidence="11" id="KW-0963">Cytoplasm</keyword>
<evidence type="ECO:0000256" key="16">
    <source>
        <dbReference type="ARBA" id="ARBA00023235"/>
    </source>
</evidence>
<evidence type="ECO:0000256" key="7">
    <source>
        <dbReference type="ARBA" id="ARBA00006434"/>
    </source>
</evidence>
<evidence type="ECO:0000256" key="1">
    <source>
        <dbReference type="ARBA" id="ARBA00001614"/>
    </source>
</evidence>
<dbReference type="Gene3D" id="1.20.1730.10">
    <property type="entry name" value="Sodium/glucose cotransporter"/>
    <property type="match status" value="2"/>
</dbReference>
<evidence type="ECO:0000256" key="15">
    <source>
        <dbReference type="ARBA" id="ARBA00023136"/>
    </source>
</evidence>
<dbReference type="Pfam" id="PF00474">
    <property type="entry name" value="SSF"/>
    <property type="match status" value="1"/>
</dbReference>
<evidence type="ECO:0000256" key="9">
    <source>
        <dbReference type="ARBA" id="ARBA00013185"/>
    </source>
</evidence>
<sequence>MEDSKKVTVTQSAYGTTANGEKVDRFTLKNTNGMQVDIITYGGRITALSVPDKAGKFENVTLGFDRLDLYEGENPFFGALVGRYGNRIAKAKFNLEGTTYELAANNGPNSLHGGIKGFDKVVWKVIDTSQGQVAQLKIGYLSKDMEEGFPGNLQTVVTYTLTADNILKVDYEATTDKTTIVNLTQHAYFNLSGDLSKDITDHVLEINADRLVPVDDNLIPTGELAPVSGTPFDFTSPKPIGQDIGADNEQIKKGGGYDHCWVLNDQGQGLRQAAILWHPASGRVLEVATSEPGMQLYTGNFLDGSLPIPGGGTYQKRSGLCLETQHYPDTPNQPSFPSVTLRPGSEHVVGLAGAGASDKLPMLIYEIHAWIVLILGWVFLPFYARSGVFTMPEFLEKRFDARSRWVLSVFSIVAYVLTKISVTIYAGGVVVSALMGIDFWTGAIATVVLTGLYTVLGGVIALTLKMRGELHWDSPDEAFPVLMSNLLPSGLRGLVAAGLLAALMSSLASVFNSCSTLFTVDIYKKLRPGTPEKKLVRTGQIAT</sequence>
<accession>A0A7R8ZX99</accession>
<dbReference type="InterPro" id="IPR011013">
    <property type="entry name" value="Gal_mutarotase_sf_dom"/>
</dbReference>
<dbReference type="GO" id="GO:0005737">
    <property type="term" value="C:cytoplasm"/>
    <property type="evidence" value="ECO:0007669"/>
    <property type="project" value="UniProtKB-SubCell"/>
</dbReference>
<evidence type="ECO:0000256" key="4">
    <source>
        <dbReference type="ARBA" id="ARBA00004496"/>
    </source>
</evidence>
<organism evidence="21">
    <name type="scientific">Cyprideis torosa</name>
    <dbReference type="NCBI Taxonomy" id="163714"/>
    <lineage>
        <taxon>Eukaryota</taxon>
        <taxon>Metazoa</taxon>
        <taxon>Ecdysozoa</taxon>
        <taxon>Arthropoda</taxon>
        <taxon>Crustacea</taxon>
        <taxon>Oligostraca</taxon>
        <taxon>Ostracoda</taxon>
        <taxon>Podocopa</taxon>
        <taxon>Podocopida</taxon>
        <taxon>Cytherocopina</taxon>
        <taxon>Cytheroidea</taxon>
        <taxon>Cytherideidae</taxon>
        <taxon>Cyprideis</taxon>
    </lineage>
</organism>
<keyword evidence="13" id="KW-0812">Transmembrane</keyword>
<dbReference type="PANTHER" id="PTHR10091:SF0">
    <property type="entry name" value="GALACTOSE MUTAROTASE"/>
    <property type="match status" value="1"/>
</dbReference>
<protein>
    <recommendedName>
        <fullName evidence="10">Galactose mutarotase</fullName>
        <ecNumber evidence="9">5.1.3.3</ecNumber>
    </recommendedName>
    <alternativeName>
        <fullName evidence="18">Aldose 1-epimerase</fullName>
    </alternativeName>
</protein>
<dbReference type="InterPro" id="IPR008183">
    <property type="entry name" value="Aldose_1/G6P_1-epimerase"/>
</dbReference>
<dbReference type="Gene3D" id="2.70.98.10">
    <property type="match status" value="1"/>
</dbReference>
<dbReference type="GO" id="GO:0030246">
    <property type="term" value="F:carbohydrate binding"/>
    <property type="evidence" value="ECO:0007669"/>
    <property type="project" value="InterPro"/>
</dbReference>
<evidence type="ECO:0000313" key="21">
    <source>
        <dbReference type="EMBL" id="CAD7235367.1"/>
    </source>
</evidence>
<dbReference type="EMBL" id="OB672374">
    <property type="protein sequence ID" value="CAD7235367.1"/>
    <property type="molecule type" value="Genomic_DNA"/>
</dbReference>
<evidence type="ECO:0000256" key="19">
    <source>
        <dbReference type="ARBA" id="ARBA00045743"/>
    </source>
</evidence>
<feature type="non-terminal residue" evidence="21">
    <location>
        <position position="543"/>
    </location>
</feature>
<keyword evidence="17" id="KW-0119">Carbohydrate metabolism</keyword>
<dbReference type="PANTHER" id="PTHR10091">
    <property type="entry name" value="ALDOSE-1-EPIMERASE"/>
    <property type="match status" value="1"/>
</dbReference>
<dbReference type="CDD" id="cd09019">
    <property type="entry name" value="galactose_mutarotase_like"/>
    <property type="match status" value="1"/>
</dbReference>
<dbReference type="GO" id="GO:0033499">
    <property type="term" value="P:galactose catabolic process via UDP-galactose, Leloir pathway"/>
    <property type="evidence" value="ECO:0007669"/>
    <property type="project" value="TreeGrafter"/>
</dbReference>
<dbReference type="InterPro" id="IPR014718">
    <property type="entry name" value="GH-type_carb-bd"/>
</dbReference>
<evidence type="ECO:0000256" key="3">
    <source>
        <dbReference type="ARBA" id="ARBA00004141"/>
    </source>
</evidence>
<dbReference type="InterPro" id="IPR001734">
    <property type="entry name" value="Na/solute_symporter"/>
</dbReference>
<evidence type="ECO:0000256" key="6">
    <source>
        <dbReference type="ARBA" id="ARBA00006206"/>
    </source>
</evidence>
<dbReference type="GO" id="GO:0006006">
    <property type="term" value="P:glucose metabolic process"/>
    <property type="evidence" value="ECO:0007669"/>
    <property type="project" value="TreeGrafter"/>
</dbReference>
<comment type="pathway">
    <text evidence="5">Carbohydrate metabolism; galactose metabolism.</text>
</comment>
<evidence type="ECO:0000256" key="13">
    <source>
        <dbReference type="ARBA" id="ARBA00022692"/>
    </source>
</evidence>
<dbReference type="UniPathway" id="UPA00214"/>
<comment type="similarity">
    <text evidence="6">Belongs to the aldose epimerase family.</text>
</comment>
<evidence type="ECO:0000256" key="14">
    <source>
        <dbReference type="ARBA" id="ARBA00022989"/>
    </source>
</evidence>
<dbReference type="OrthoDB" id="274691at2759"/>
<dbReference type="EC" id="5.1.3.3" evidence="9"/>
<keyword evidence="15" id="KW-0472">Membrane</keyword>
<evidence type="ECO:0000256" key="11">
    <source>
        <dbReference type="ARBA" id="ARBA00022490"/>
    </source>
</evidence>
<dbReference type="Pfam" id="PF01263">
    <property type="entry name" value="Aldose_epim"/>
    <property type="match status" value="1"/>
</dbReference>
<comment type="similarity">
    <text evidence="7 20">Belongs to the sodium:solute symporter (SSF) (TC 2.A.21) family.</text>
</comment>
<evidence type="ECO:0000256" key="5">
    <source>
        <dbReference type="ARBA" id="ARBA00004947"/>
    </source>
</evidence>
<evidence type="ECO:0000256" key="17">
    <source>
        <dbReference type="ARBA" id="ARBA00023277"/>
    </source>
</evidence>
<evidence type="ECO:0000256" key="18">
    <source>
        <dbReference type="ARBA" id="ARBA00032729"/>
    </source>
</evidence>
<comment type="subcellular location">
    <subcellularLocation>
        <location evidence="4">Cytoplasm</location>
    </subcellularLocation>
    <subcellularLocation>
        <location evidence="3">Membrane</location>
        <topology evidence="3">Multi-pass membrane protein</topology>
    </subcellularLocation>
</comment>
<evidence type="ECO:0000256" key="8">
    <source>
        <dbReference type="ARBA" id="ARBA00011245"/>
    </source>
</evidence>
<evidence type="ECO:0000256" key="10">
    <source>
        <dbReference type="ARBA" id="ARBA00021023"/>
    </source>
</evidence>
<dbReference type="PROSITE" id="PS50283">
    <property type="entry name" value="NA_SOLUT_SYMP_3"/>
    <property type="match status" value="2"/>
</dbReference>
<dbReference type="InterPro" id="IPR047215">
    <property type="entry name" value="Galactose_mutarotase-like"/>
</dbReference>
<dbReference type="NCBIfam" id="NF008277">
    <property type="entry name" value="PRK11055.1"/>
    <property type="match status" value="1"/>
</dbReference>
<evidence type="ECO:0000256" key="2">
    <source>
        <dbReference type="ARBA" id="ARBA00001712"/>
    </source>
</evidence>
<evidence type="ECO:0000256" key="12">
    <source>
        <dbReference type="ARBA" id="ARBA00022553"/>
    </source>
</evidence>
<dbReference type="InterPro" id="IPR038377">
    <property type="entry name" value="Na/Glc_symporter_sf"/>
</dbReference>
<dbReference type="SUPFAM" id="SSF74650">
    <property type="entry name" value="Galactose mutarotase-like"/>
    <property type="match status" value="1"/>
</dbReference>
<dbReference type="AlphaFoldDB" id="A0A7R8ZX99"/>
<comment type="catalytic activity">
    <reaction evidence="1">
        <text>alpha-D-glucose = beta-D-glucose</text>
        <dbReference type="Rhea" id="RHEA:10264"/>
        <dbReference type="ChEBI" id="CHEBI:15903"/>
        <dbReference type="ChEBI" id="CHEBI:17925"/>
        <dbReference type="EC" id="5.1.3.3"/>
    </reaction>
</comment>
<comment type="catalytic activity">
    <reaction evidence="2">
        <text>alpha-D-galactose = beta-D-galactose</text>
        <dbReference type="Rhea" id="RHEA:28675"/>
        <dbReference type="ChEBI" id="CHEBI:27667"/>
        <dbReference type="ChEBI" id="CHEBI:28061"/>
        <dbReference type="EC" id="5.1.3.3"/>
    </reaction>
    <physiologicalReaction direction="right-to-left" evidence="2">
        <dbReference type="Rhea" id="RHEA:28677"/>
    </physiologicalReaction>
</comment>
<comment type="function">
    <text evidence="19">Mutarotase that catalyzes the interconversion of beta-D-galactose and alpha-D-galactose during galactose metabolism. Beta-D-galactose is metabolized in the liver into glucose 1-phosphate, the primary metabolic fuel, by the action of four enzymes that constitute the Leloir pathway: GALM, GALK1 (galactokinase), GALT (galactose-1-phosphate uridylyltransferase) and GALE (UDP-galactose-4'-epimerase). Involved in the maintenance of the equilibrium between the beta- and alpha-anomers of galactose, therefore ensuring a sufficient supply of the alpha-anomer for GALK1. Also active on D-glucose although shows a preference for galactose over glucose.</text>
</comment>
<comment type="subunit">
    <text evidence="8">Monomer.</text>
</comment>
<dbReference type="GO" id="GO:0004034">
    <property type="term" value="F:aldose 1-epimerase activity"/>
    <property type="evidence" value="ECO:0007669"/>
    <property type="project" value="UniProtKB-EC"/>
</dbReference>
<keyword evidence="14" id="KW-1133">Transmembrane helix</keyword>
<name>A0A7R8ZX99_9CRUS</name>
<reference evidence="21" key="1">
    <citation type="submission" date="2020-11" db="EMBL/GenBank/DDBJ databases">
        <authorList>
            <person name="Tran Van P."/>
        </authorList>
    </citation>
    <scope>NUCLEOTIDE SEQUENCE</scope>
</reference>
<dbReference type="GO" id="GO:0022857">
    <property type="term" value="F:transmembrane transporter activity"/>
    <property type="evidence" value="ECO:0007669"/>
    <property type="project" value="InterPro"/>
</dbReference>
<gene>
    <name evidence="21" type="ORF">CTOB1V02_LOCUS13182</name>
</gene>
<keyword evidence="16" id="KW-0413">Isomerase</keyword>